<reference evidence="2 3" key="1">
    <citation type="journal article" date="2020" name="J. Bacteriol.">
        <title>Aerococcus urinae Isolated from Women with Lower Urinary Tract Symptoms: In Vitro Aggregation and Genome Analysis.</title>
        <authorList>
            <person name="Hilt E.E."/>
            <person name="Putonti C."/>
            <person name="Thomas-White K."/>
            <person name="Lewis A.L."/>
            <person name="Visick K.L."/>
            <person name="Gilbert N.M."/>
            <person name="Wolfe A.J."/>
        </authorList>
    </citation>
    <scope>NUCLEOTIDE SEQUENCE [LARGE SCALE GENOMIC DNA]</scope>
    <source>
        <strain evidence="2 3">UMB1016</strain>
    </source>
</reference>
<accession>A0A9Q4H741</accession>
<dbReference type="SFLD" id="SFLDG01129">
    <property type="entry name" value="C1.5:_HAD__Beta-PGM__Phosphata"/>
    <property type="match status" value="1"/>
</dbReference>
<evidence type="ECO:0000313" key="2">
    <source>
        <dbReference type="EMBL" id="WWC54648.1"/>
    </source>
</evidence>
<organism evidence="1 4">
    <name type="scientific">Aerococcus mictus</name>
    <dbReference type="NCBI Taxonomy" id="2976810"/>
    <lineage>
        <taxon>Bacteria</taxon>
        <taxon>Bacillati</taxon>
        <taxon>Bacillota</taxon>
        <taxon>Bacilli</taxon>
        <taxon>Lactobacillales</taxon>
        <taxon>Aerococcaceae</taxon>
        <taxon>Aerococcus</taxon>
    </lineage>
</organism>
<dbReference type="SFLD" id="SFLDG01135">
    <property type="entry name" value="C1.5.6:_HAD__Beta-PGM__Phospha"/>
    <property type="match status" value="1"/>
</dbReference>
<dbReference type="GO" id="GO:0016787">
    <property type="term" value="F:hydrolase activity"/>
    <property type="evidence" value="ECO:0007669"/>
    <property type="project" value="UniProtKB-KW"/>
</dbReference>
<dbReference type="EMBL" id="CP145132">
    <property type="protein sequence ID" value="WWC54648.1"/>
    <property type="molecule type" value="Genomic_DNA"/>
</dbReference>
<dbReference type="Proteomes" id="UP000250354">
    <property type="component" value="Chromosome"/>
</dbReference>
<dbReference type="Pfam" id="PF13419">
    <property type="entry name" value="HAD_2"/>
    <property type="match status" value="1"/>
</dbReference>
<evidence type="ECO:0000313" key="1">
    <source>
        <dbReference type="EMBL" id="MCY3088259.1"/>
    </source>
</evidence>
<dbReference type="InterPro" id="IPR023198">
    <property type="entry name" value="PGP-like_dom2"/>
</dbReference>
<dbReference type="InterPro" id="IPR023214">
    <property type="entry name" value="HAD_sf"/>
</dbReference>
<name>A0A1E9PKA2_9LACT</name>
<reference evidence="2" key="3">
    <citation type="submission" date="2024-02" db="EMBL/GenBank/DDBJ databases">
        <authorList>
            <person name="Choi B."/>
        </authorList>
    </citation>
    <scope>NUCLEOTIDE SEQUENCE</scope>
    <source>
        <strain evidence="2">UMB1016</strain>
    </source>
</reference>
<dbReference type="NCBIfam" id="TIGR01509">
    <property type="entry name" value="HAD-SF-IA-v3"/>
    <property type="match status" value="1"/>
</dbReference>
<dbReference type="EMBL" id="JAOTMY010000006">
    <property type="protein sequence ID" value="MCY3088259.1"/>
    <property type="molecule type" value="Genomic_DNA"/>
</dbReference>
<gene>
    <name evidence="2" type="ORF">DBT44_0009800</name>
    <name evidence="1" type="ORF">ODY61_09075</name>
</gene>
<dbReference type="GeneID" id="86859230"/>
<dbReference type="RefSeq" id="WP_013669664.1">
    <property type="nucleotide sequence ID" value="NZ_CAJHLJ010000015.1"/>
</dbReference>
<dbReference type="InterPro" id="IPR036412">
    <property type="entry name" value="HAD-like_sf"/>
</dbReference>
<protein>
    <submittedName>
        <fullName evidence="1">HAD family hydrolase</fullName>
    </submittedName>
</protein>
<sequence>MQAVLFDMDGVLVDSEYTYLETKTQMLRDRGIDKDESYQYQFMGTTHEHMWQVMKDECQLPESVTFYIQEMNQRRHEMIARDGVKAIKGVVDFVKALHGAGIPLAVASSSPRAEIEQFMEELGLDGCFQVYVSGEEVDHSKPAPDIFIEAARQLGVSPKACIVFEDTKNGSLSAHRAGAYTIGFENPDYPSQDLSAADEIISDFSKINLADFLKDFEQK</sequence>
<evidence type="ECO:0000313" key="4">
    <source>
        <dbReference type="Proteomes" id="UP001069047"/>
    </source>
</evidence>
<dbReference type="AlphaFoldDB" id="A0A1E9PKA2"/>
<keyword evidence="1" id="KW-0378">Hydrolase</keyword>
<evidence type="ECO:0000313" key="3">
    <source>
        <dbReference type="Proteomes" id="UP000250354"/>
    </source>
</evidence>
<dbReference type="InterPro" id="IPR006439">
    <property type="entry name" value="HAD-SF_hydro_IA"/>
</dbReference>
<dbReference type="PANTHER" id="PTHR18901">
    <property type="entry name" value="2-DEOXYGLUCOSE-6-PHOSPHATE PHOSPHATASE 2"/>
    <property type="match status" value="1"/>
</dbReference>
<proteinExistence type="predicted"/>
<accession>A0A1E9PKA2</accession>
<dbReference type="Proteomes" id="UP001069047">
    <property type="component" value="Unassembled WGS sequence"/>
</dbReference>
<dbReference type="SUPFAM" id="SSF56784">
    <property type="entry name" value="HAD-like"/>
    <property type="match status" value="1"/>
</dbReference>
<dbReference type="PRINTS" id="PR00413">
    <property type="entry name" value="HADHALOGNASE"/>
</dbReference>
<dbReference type="InterPro" id="IPR041492">
    <property type="entry name" value="HAD_2"/>
</dbReference>
<dbReference type="Gene3D" id="1.10.150.240">
    <property type="entry name" value="Putative phosphatase, domain 2"/>
    <property type="match status" value="1"/>
</dbReference>
<reference evidence="1" key="2">
    <citation type="submission" date="2022-09" db="EMBL/GenBank/DDBJ databases">
        <title>Aerococcus urinae taxonomy study.</title>
        <authorList>
            <person name="Christensen J."/>
            <person name="Senneby E."/>
        </authorList>
    </citation>
    <scope>NUCLEOTIDE SEQUENCE</scope>
    <source>
        <strain evidence="1">LUND-41-B12</strain>
    </source>
</reference>
<dbReference type="PANTHER" id="PTHR18901:SF38">
    <property type="entry name" value="PSEUDOURIDINE-5'-PHOSPHATASE"/>
    <property type="match status" value="1"/>
</dbReference>
<dbReference type="SFLD" id="SFLDS00003">
    <property type="entry name" value="Haloacid_Dehalogenase"/>
    <property type="match status" value="1"/>
</dbReference>
<keyword evidence="3" id="KW-1185">Reference proteome</keyword>
<dbReference type="Gene3D" id="3.40.50.1000">
    <property type="entry name" value="HAD superfamily/HAD-like"/>
    <property type="match status" value="1"/>
</dbReference>
<dbReference type="CDD" id="cd16423">
    <property type="entry name" value="HAD_BPGM-like"/>
    <property type="match status" value="1"/>
</dbReference>